<name>A0AAU9UBB3_EUPED</name>
<reference evidence="1" key="1">
    <citation type="submission" date="2022-03" db="EMBL/GenBank/DDBJ databases">
        <authorList>
            <person name="Tunstrom K."/>
        </authorList>
    </citation>
    <scope>NUCLEOTIDE SEQUENCE</scope>
</reference>
<evidence type="ECO:0000313" key="2">
    <source>
        <dbReference type="Proteomes" id="UP001153954"/>
    </source>
</evidence>
<proteinExistence type="predicted"/>
<sequence>MKQIKIEKKIQRGKVIGCHMNTFVNYRLECNEVVQTMLKRGKRIPTEIPTAVIENKELSENKRKVVNNLLTKQFGNQWPYKHWLGITIL</sequence>
<dbReference type="EMBL" id="CAKOGL010000015">
    <property type="protein sequence ID" value="CAH2095122.1"/>
    <property type="molecule type" value="Genomic_DNA"/>
</dbReference>
<organism evidence="1 2">
    <name type="scientific">Euphydryas editha</name>
    <name type="common">Edith's checkerspot</name>
    <dbReference type="NCBI Taxonomy" id="104508"/>
    <lineage>
        <taxon>Eukaryota</taxon>
        <taxon>Metazoa</taxon>
        <taxon>Ecdysozoa</taxon>
        <taxon>Arthropoda</taxon>
        <taxon>Hexapoda</taxon>
        <taxon>Insecta</taxon>
        <taxon>Pterygota</taxon>
        <taxon>Neoptera</taxon>
        <taxon>Endopterygota</taxon>
        <taxon>Lepidoptera</taxon>
        <taxon>Glossata</taxon>
        <taxon>Ditrysia</taxon>
        <taxon>Papilionoidea</taxon>
        <taxon>Nymphalidae</taxon>
        <taxon>Nymphalinae</taxon>
        <taxon>Euphydryas</taxon>
    </lineage>
</organism>
<dbReference type="Proteomes" id="UP001153954">
    <property type="component" value="Unassembled WGS sequence"/>
</dbReference>
<gene>
    <name evidence="1" type="ORF">EEDITHA_LOCUS10612</name>
</gene>
<evidence type="ECO:0000313" key="1">
    <source>
        <dbReference type="EMBL" id="CAH2095122.1"/>
    </source>
</evidence>
<dbReference type="AlphaFoldDB" id="A0AAU9UBB3"/>
<accession>A0AAU9UBB3</accession>
<comment type="caution">
    <text evidence="1">The sequence shown here is derived from an EMBL/GenBank/DDBJ whole genome shotgun (WGS) entry which is preliminary data.</text>
</comment>
<keyword evidence="2" id="KW-1185">Reference proteome</keyword>
<protein>
    <submittedName>
        <fullName evidence="1">Uncharacterized protein</fullName>
    </submittedName>
</protein>